<feature type="compositionally biased region" description="Polar residues" evidence="2">
    <location>
        <begin position="372"/>
        <end position="391"/>
    </location>
</feature>
<feature type="region of interest" description="Disordered" evidence="2">
    <location>
        <begin position="366"/>
        <end position="391"/>
    </location>
</feature>
<feature type="compositionally biased region" description="Polar residues" evidence="2">
    <location>
        <begin position="743"/>
        <end position="753"/>
    </location>
</feature>
<dbReference type="Gene3D" id="3.30.1520.10">
    <property type="entry name" value="Phox-like domain"/>
    <property type="match status" value="1"/>
</dbReference>
<dbReference type="CDD" id="cd06093">
    <property type="entry name" value="PX_domain"/>
    <property type="match status" value="1"/>
</dbReference>
<sequence length="1024" mass="111740">MAVPTTDSKPDWSPASESPQLESSCLPPPEKVSQPTDSVQSKYAQPSSLTHDALRWVSRADYTTLVALCGAVFALSYLLFGQLSLLVVGLLGGSMLHALWEPFQEAGNGELRHEIARRKHELGIEVVSRLLARREHEDARSTLDESHLAEPTNLEPTQATVRPAIAVALDALTDGIIREYVRWWYQPLLPTETAFVRSCHSSASRFATSICSHLSRKREADVLVHLLTNTSSIVIVFLNELSTALQHSSSDPSSPADAVNVYLNDFPESNLANVLSVTQQQAKLKLVASDILQSFLDKDAYNCEPMRMLLQEMLSGVVLESVIKSCSRPEWINGWIVHFLKEGEPELLHAIDAGVNKARQVHSETLEAVSSPKISAESQTQHSLEDNMQQSSQSVFAMSQEPLKVIAGVNETGNFDGNETTEAQNGRPRSNVSVDLGGNRKSKSGISLGLTKLTSDQASSSCENRKLLLDSETPCVEATDGIGILTSTPDKMPFSSPEESYFSKMENSHNRSQSSFETLLPSNTPLGVTSSPSLLGATVSIVDDGNLSGSAILRTKPSILFFLQVELAGSRHSGWVIIRKYADFETLHETLRRISVISGVPEFSEQHKELPTWKATTLQELQKYLEVYLRHALQYKCLAECDGMKRFMEKEREQSEKSGLAFPNQNMFENMGKGVLGALSNAPKGVAGGGKAVLEGVTGVFGAVGIVGKRSLDRTNRPSISMKSNRASEEETPSRRSLGTPKLKSSNSQTSMTPLEPTIDRQPDDGISIPLARSEGELSGVSGTSKASECATTVSVTPDDDHPSAMPDANPRPLALETVPDLVGTSIHPVDLDNKGPSHNEKNIEPPRELDDAAKLPRSVPLSEEETRIVVELLFAVITEIYGLSSAWNIRKKLLNASKSFLLRPGNPHIETIRKLVQESVVESNTSDEAIAGYLTQLRQNVCPTTEDVESWPSPPSNEEKDELRVTARKLLITSGMPIALTSIMGASATEESLGRIFDCLQMESVARGFAFAMLLQVLKVMVQ</sequence>
<accession>A0A2B7YAA7</accession>
<keyword evidence="3" id="KW-0812">Transmembrane</keyword>
<dbReference type="EMBL" id="PDNA01000060">
    <property type="protein sequence ID" value="PGH17973.1"/>
    <property type="molecule type" value="Genomic_DNA"/>
</dbReference>
<gene>
    <name evidence="6" type="ORF">AJ80_04594</name>
</gene>
<evidence type="ECO:0000259" key="4">
    <source>
        <dbReference type="PROSITE" id="PS50195"/>
    </source>
</evidence>
<dbReference type="SUPFAM" id="SSF64268">
    <property type="entry name" value="PX domain"/>
    <property type="match status" value="1"/>
</dbReference>
<feature type="domain" description="PX" evidence="4">
    <location>
        <begin position="539"/>
        <end position="655"/>
    </location>
</feature>
<feature type="domain" description="PXA" evidence="5">
    <location>
        <begin position="162"/>
        <end position="344"/>
    </location>
</feature>
<feature type="region of interest" description="Disordered" evidence="2">
    <location>
        <begin position="715"/>
        <end position="852"/>
    </location>
</feature>
<comment type="similarity">
    <text evidence="1">Belongs to the sorting nexin family.</text>
</comment>
<feature type="region of interest" description="Disordered" evidence="2">
    <location>
        <begin position="414"/>
        <end position="441"/>
    </location>
</feature>
<dbReference type="STRING" id="1447883.A0A2B7YAA7"/>
<dbReference type="PANTHER" id="PTHR22775">
    <property type="entry name" value="SORTING NEXIN"/>
    <property type="match status" value="1"/>
</dbReference>
<dbReference type="PROSITE" id="PS50195">
    <property type="entry name" value="PX"/>
    <property type="match status" value="1"/>
</dbReference>
<feature type="compositionally biased region" description="Polar residues" evidence="2">
    <location>
        <begin position="414"/>
        <end position="433"/>
    </location>
</feature>
<keyword evidence="3" id="KW-0472">Membrane</keyword>
<dbReference type="InterPro" id="IPR001683">
    <property type="entry name" value="PX_dom"/>
</dbReference>
<dbReference type="AlphaFoldDB" id="A0A2B7YAA7"/>
<evidence type="ECO:0000313" key="7">
    <source>
        <dbReference type="Proteomes" id="UP000224634"/>
    </source>
</evidence>
<dbReference type="GO" id="GO:0035091">
    <property type="term" value="F:phosphatidylinositol binding"/>
    <property type="evidence" value="ECO:0007669"/>
    <property type="project" value="InterPro"/>
</dbReference>
<evidence type="ECO:0000256" key="2">
    <source>
        <dbReference type="SAM" id="MobiDB-lite"/>
    </source>
</evidence>
<evidence type="ECO:0000256" key="3">
    <source>
        <dbReference type="SAM" id="Phobius"/>
    </source>
</evidence>
<feature type="transmembrane region" description="Helical" evidence="3">
    <location>
        <begin position="65"/>
        <end position="91"/>
    </location>
</feature>
<keyword evidence="3" id="KW-1133">Transmembrane helix</keyword>
<dbReference type="SMART" id="SM00313">
    <property type="entry name" value="PXA"/>
    <property type="match status" value="1"/>
</dbReference>
<dbReference type="PROSITE" id="PS51207">
    <property type="entry name" value="PXA"/>
    <property type="match status" value="1"/>
</dbReference>
<organism evidence="6 7">
    <name type="scientific">Polytolypa hystricis (strain UAMH7299)</name>
    <dbReference type="NCBI Taxonomy" id="1447883"/>
    <lineage>
        <taxon>Eukaryota</taxon>
        <taxon>Fungi</taxon>
        <taxon>Dikarya</taxon>
        <taxon>Ascomycota</taxon>
        <taxon>Pezizomycotina</taxon>
        <taxon>Eurotiomycetes</taxon>
        <taxon>Eurotiomycetidae</taxon>
        <taxon>Onygenales</taxon>
        <taxon>Onygenales incertae sedis</taxon>
        <taxon>Polytolypa</taxon>
    </lineage>
</organism>
<evidence type="ECO:0008006" key="8">
    <source>
        <dbReference type="Google" id="ProtNLM"/>
    </source>
</evidence>
<dbReference type="InterPro" id="IPR003114">
    <property type="entry name" value="Phox_assoc"/>
</dbReference>
<dbReference type="InterPro" id="IPR036871">
    <property type="entry name" value="PX_dom_sf"/>
</dbReference>
<dbReference type="Pfam" id="PF00787">
    <property type="entry name" value="PX"/>
    <property type="match status" value="1"/>
</dbReference>
<dbReference type="PANTHER" id="PTHR22775:SF47">
    <property type="entry name" value="MEIOTICALLY UP-REGULATED GENE 122 PROTEIN"/>
    <property type="match status" value="1"/>
</dbReference>
<protein>
    <recommendedName>
        <fullName evidence="8">PXA domain-containing protein</fullName>
    </recommendedName>
</protein>
<evidence type="ECO:0000313" key="6">
    <source>
        <dbReference type="EMBL" id="PGH17973.1"/>
    </source>
</evidence>
<comment type="caution">
    <text evidence="6">The sequence shown here is derived from an EMBL/GenBank/DDBJ whole genome shotgun (WGS) entry which is preliminary data.</text>
</comment>
<feature type="region of interest" description="Disordered" evidence="2">
    <location>
        <begin position="1"/>
        <end position="44"/>
    </location>
</feature>
<feature type="compositionally biased region" description="Basic and acidic residues" evidence="2">
    <location>
        <begin position="830"/>
        <end position="852"/>
    </location>
</feature>
<name>A0A2B7YAA7_POLH7</name>
<keyword evidence="7" id="KW-1185">Reference proteome</keyword>
<evidence type="ECO:0000256" key="1">
    <source>
        <dbReference type="ARBA" id="ARBA00010883"/>
    </source>
</evidence>
<feature type="compositionally biased region" description="Polar residues" evidence="2">
    <location>
        <begin position="781"/>
        <end position="796"/>
    </location>
</feature>
<dbReference type="Pfam" id="PF02194">
    <property type="entry name" value="PXA"/>
    <property type="match status" value="1"/>
</dbReference>
<reference evidence="6 7" key="1">
    <citation type="submission" date="2017-10" db="EMBL/GenBank/DDBJ databases">
        <title>Comparative genomics in systemic dimorphic fungi from Ajellomycetaceae.</title>
        <authorList>
            <person name="Munoz J.F."/>
            <person name="Mcewen J.G."/>
            <person name="Clay O.K."/>
            <person name="Cuomo C.A."/>
        </authorList>
    </citation>
    <scope>NUCLEOTIDE SEQUENCE [LARGE SCALE GENOMIC DNA]</scope>
    <source>
        <strain evidence="6 7">UAMH7299</strain>
    </source>
</reference>
<dbReference type="InterPro" id="IPR013937">
    <property type="entry name" value="Sorting_nexin_C"/>
</dbReference>
<dbReference type="Proteomes" id="UP000224634">
    <property type="component" value="Unassembled WGS sequence"/>
</dbReference>
<proteinExistence type="inferred from homology"/>
<dbReference type="Pfam" id="PF08628">
    <property type="entry name" value="Nexin_C"/>
    <property type="match status" value="1"/>
</dbReference>
<feature type="compositionally biased region" description="Polar residues" evidence="2">
    <location>
        <begin position="33"/>
        <end position="44"/>
    </location>
</feature>
<evidence type="ECO:0000259" key="5">
    <source>
        <dbReference type="PROSITE" id="PS51207"/>
    </source>
</evidence>
<dbReference type="OrthoDB" id="41200at2759"/>